<protein>
    <submittedName>
        <fullName evidence="1">Uncharacterized protein</fullName>
    </submittedName>
</protein>
<dbReference type="EMBL" id="BQNB010016143">
    <property type="protein sequence ID" value="GJT48304.1"/>
    <property type="molecule type" value="Genomic_DNA"/>
</dbReference>
<accession>A0ABQ5EBM7</accession>
<reference evidence="1" key="1">
    <citation type="journal article" date="2022" name="Int. J. Mol. Sci.">
        <title>Draft Genome of Tanacetum Coccineum: Genomic Comparison of Closely Related Tanacetum-Family Plants.</title>
        <authorList>
            <person name="Yamashiro T."/>
            <person name="Shiraishi A."/>
            <person name="Nakayama K."/>
            <person name="Satake H."/>
        </authorList>
    </citation>
    <scope>NUCLEOTIDE SEQUENCE</scope>
</reference>
<evidence type="ECO:0000313" key="1">
    <source>
        <dbReference type="EMBL" id="GJT48304.1"/>
    </source>
</evidence>
<evidence type="ECO:0000313" key="2">
    <source>
        <dbReference type="Proteomes" id="UP001151760"/>
    </source>
</evidence>
<name>A0ABQ5EBM7_9ASTR</name>
<sequence>MGDENPIRTLETTPNQAMRGYRIPFELPAGKNVTHLTLTVKIGKERASVYFNLHFAIKLAIGLNVLSTLTISNMGGSYYADSLLILPPGRTQNSSMSMPMFPTTSMEKSLI</sequence>
<organism evidence="1 2">
    <name type="scientific">Tanacetum coccineum</name>
    <dbReference type="NCBI Taxonomy" id="301880"/>
    <lineage>
        <taxon>Eukaryota</taxon>
        <taxon>Viridiplantae</taxon>
        <taxon>Streptophyta</taxon>
        <taxon>Embryophyta</taxon>
        <taxon>Tracheophyta</taxon>
        <taxon>Spermatophyta</taxon>
        <taxon>Magnoliopsida</taxon>
        <taxon>eudicotyledons</taxon>
        <taxon>Gunneridae</taxon>
        <taxon>Pentapetalae</taxon>
        <taxon>asterids</taxon>
        <taxon>campanulids</taxon>
        <taxon>Asterales</taxon>
        <taxon>Asteraceae</taxon>
        <taxon>Asteroideae</taxon>
        <taxon>Anthemideae</taxon>
        <taxon>Anthemidinae</taxon>
        <taxon>Tanacetum</taxon>
    </lineage>
</organism>
<proteinExistence type="predicted"/>
<comment type="caution">
    <text evidence="1">The sequence shown here is derived from an EMBL/GenBank/DDBJ whole genome shotgun (WGS) entry which is preliminary data.</text>
</comment>
<keyword evidence="2" id="KW-1185">Reference proteome</keyword>
<dbReference type="Proteomes" id="UP001151760">
    <property type="component" value="Unassembled WGS sequence"/>
</dbReference>
<reference evidence="1" key="2">
    <citation type="submission" date="2022-01" db="EMBL/GenBank/DDBJ databases">
        <authorList>
            <person name="Yamashiro T."/>
            <person name="Shiraishi A."/>
            <person name="Satake H."/>
            <person name="Nakayama K."/>
        </authorList>
    </citation>
    <scope>NUCLEOTIDE SEQUENCE</scope>
</reference>
<gene>
    <name evidence="1" type="ORF">Tco_0974461</name>
</gene>